<evidence type="ECO:0000259" key="2">
    <source>
        <dbReference type="Pfam" id="PF02470"/>
    </source>
</evidence>
<dbReference type="EMBL" id="JH651384">
    <property type="protein sequence ID" value="EIJ36390.1"/>
    <property type="molecule type" value="Genomic_DNA"/>
</dbReference>
<feature type="domain" description="Mce/MlaD" evidence="2">
    <location>
        <begin position="37"/>
        <end position="114"/>
    </location>
</feature>
<keyword evidence="4" id="KW-1185">Reference proteome</keyword>
<dbReference type="Pfam" id="PF02470">
    <property type="entry name" value="MlaD"/>
    <property type="match status" value="1"/>
</dbReference>
<reference evidence="4" key="1">
    <citation type="journal article" date="2011" name="Stand. Genomic Sci.">
        <title>Genome sequence of the filamentous, gliding Thiothrix nivea neotype strain (JP2(T)).</title>
        <authorList>
            <person name="Lapidus A."/>
            <person name="Nolan M."/>
            <person name="Lucas S."/>
            <person name="Glavina Del Rio T."/>
            <person name="Tice H."/>
            <person name="Cheng J.F."/>
            <person name="Tapia R."/>
            <person name="Han C."/>
            <person name="Goodwin L."/>
            <person name="Pitluck S."/>
            <person name="Liolios K."/>
            <person name="Pagani I."/>
            <person name="Ivanova N."/>
            <person name="Huntemann M."/>
            <person name="Mavromatis K."/>
            <person name="Mikhailova N."/>
            <person name="Pati A."/>
            <person name="Chen A."/>
            <person name="Palaniappan K."/>
            <person name="Land M."/>
            <person name="Brambilla E.M."/>
            <person name="Rohde M."/>
            <person name="Abt B."/>
            <person name="Verbarg S."/>
            <person name="Goker M."/>
            <person name="Bristow J."/>
            <person name="Eisen J.A."/>
            <person name="Markowitz V."/>
            <person name="Hugenholtz P."/>
            <person name="Kyrpides N.C."/>
            <person name="Klenk H.P."/>
            <person name="Woyke T."/>
        </authorList>
    </citation>
    <scope>NUCLEOTIDE SEQUENCE [LARGE SCALE GENOMIC DNA]</scope>
    <source>
        <strain evidence="4">ATCC 35100 / DSM 5205 / JP2</strain>
    </source>
</reference>
<keyword evidence="1" id="KW-0472">Membrane</keyword>
<keyword evidence="1" id="KW-0812">Transmembrane</keyword>
<evidence type="ECO:0000256" key="1">
    <source>
        <dbReference type="SAM" id="Phobius"/>
    </source>
</evidence>
<feature type="transmembrane region" description="Helical" evidence="1">
    <location>
        <begin position="7"/>
        <end position="29"/>
    </location>
</feature>
<name>A0A656HM24_THINJ</name>
<gene>
    <name evidence="3" type="ORF">Thini_3890</name>
</gene>
<dbReference type="AlphaFoldDB" id="A0A656HM24"/>
<dbReference type="OrthoDB" id="9806984at2"/>
<evidence type="ECO:0000313" key="3">
    <source>
        <dbReference type="EMBL" id="EIJ36390.1"/>
    </source>
</evidence>
<dbReference type="RefSeq" id="WP_002710264.1">
    <property type="nucleotide sequence ID" value="NZ_JH651384.1"/>
</dbReference>
<dbReference type="Proteomes" id="UP000005317">
    <property type="component" value="Unassembled WGS sequence"/>
</dbReference>
<proteinExistence type="predicted"/>
<accession>A0A656HM24</accession>
<dbReference type="InterPro" id="IPR003399">
    <property type="entry name" value="Mce/MlaD"/>
</dbReference>
<organism evidence="3 4">
    <name type="scientific">Thiothrix nivea (strain ATCC 35100 / DSM 5205 / JP2)</name>
    <dbReference type="NCBI Taxonomy" id="870187"/>
    <lineage>
        <taxon>Bacteria</taxon>
        <taxon>Pseudomonadati</taxon>
        <taxon>Pseudomonadota</taxon>
        <taxon>Gammaproteobacteria</taxon>
        <taxon>Thiotrichales</taxon>
        <taxon>Thiotrichaceae</taxon>
        <taxon>Thiothrix</taxon>
    </lineage>
</organism>
<evidence type="ECO:0000313" key="4">
    <source>
        <dbReference type="Proteomes" id="UP000005317"/>
    </source>
</evidence>
<dbReference type="PANTHER" id="PTHR36698:SF2">
    <property type="entry name" value="MCE_MLAD DOMAIN-CONTAINING PROTEIN"/>
    <property type="match status" value="1"/>
</dbReference>
<dbReference type="PANTHER" id="PTHR36698">
    <property type="entry name" value="BLL5892 PROTEIN"/>
    <property type="match status" value="1"/>
</dbReference>
<protein>
    <submittedName>
        <fullName evidence="3">Mammalian cell entry related domain protein</fullName>
    </submittedName>
</protein>
<sequence length="311" mass="33862" precursor="true">MERDTHYFVVGLFVILTAIAGALFAGLFYNKPYVATKTYAVHFDMPVEGLEEGSEVRYMGIKKGEVTQVSLLADDPSIVNVTLVVEQDTPVNKATVATLRLVGLTGVPFLGLSQADGIRPEPLPEPAKDEVPIIPVKPTPMDALVEKLPGLETELSVLIHDANDVLNAENRQHFAGLLKNLDAASADLPALISGLDETTVKLQTLMQQLGVIASRSEAGLDTNMQELQQTLASIRATSQRLDMLFRHVDRLVVNNEGRVNELLGEGGENLKQLLNESRKTAAAIRQLGDKLEQNPSQLIYQPAPQGTELPR</sequence>
<keyword evidence="1" id="KW-1133">Transmembrane helix</keyword>